<dbReference type="AlphaFoldDB" id="A0A938YV46"/>
<proteinExistence type="predicted"/>
<sequence>MEKKVFTVVIEKDGEGWIVAYVPELQGCHTQAKSMDELLERVKEAIGLCSAAYL</sequence>
<organism evidence="1 2">
    <name type="scientific">Candidatus Iainarchaeum sp</name>
    <dbReference type="NCBI Taxonomy" id="3101447"/>
    <lineage>
        <taxon>Archaea</taxon>
        <taxon>Candidatus Iainarchaeota</taxon>
        <taxon>Candidatus Iainarchaeia</taxon>
        <taxon>Candidatus Iainarchaeales</taxon>
        <taxon>Candidatus Iainarchaeaceae</taxon>
        <taxon>Candidatus Iainarchaeum</taxon>
    </lineage>
</organism>
<dbReference type="PANTHER" id="PTHR34504">
    <property type="entry name" value="ANTITOXIN HICB"/>
    <property type="match status" value="1"/>
</dbReference>
<reference evidence="1" key="1">
    <citation type="submission" date="2021-01" db="EMBL/GenBank/DDBJ databases">
        <title>Active Sulfur Cycling in an Early Earth Analoge.</title>
        <authorList>
            <person name="Hahn C.R."/>
            <person name="Youssef N.H."/>
            <person name="Elshahed M."/>
        </authorList>
    </citation>
    <scope>NUCLEOTIDE SEQUENCE</scope>
    <source>
        <strain evidence="1">Zod_Metabat.1151</strain>
    </source>
</reference>
<gene>
    <name evidence="1" type="ORF">JW744_04460</name>
</gene>
<dbReference type="SUPFAM" id="SSF143100">
    <property type="entry name" value="TTHA1013/TTHA0281-like"/>
    <property type="match status" value="1"/>
</dbReference>
<accession>A0A938YV46</accession>
<dbReference type="Gene3D" id="3.30.160.250">
    <property type="match status" value="1"/>
</dbReference>
<dbReference type="PANTHER" id="PTHR34504:SF2">
    <property type="entry name" value="UPF0150 PROTEIN SSL0259"/>
    <property type="match status" value="1"/>
</dbReference>
<comment type="caution">
    <text evidence="1">The sequence shown here is derived from an EMBL/GenBank/DDBJ whole genome shotgun (WGS) entry which is preliminary data.</text>
</comment>
<dbReference type="Proteomes" id="UP000809243">
    <property type="component" value="Unassembled WGS sequence"/>
</dbReference>
<dbReference type="InterPro" id="IPR051404">
    <property type="entry name" value="TA_system_antitoxin"/>
</dbReference>
<dbReference type="InterPro" id="IPR035069">
    <property type="entry name" value="TTHA1013/TTHA0281-like"/>
</dbReference>
<name>A0A938YV46_9ARCH</name>
<evidence type="ECO:0000313" key="2">
    <source>
        <dbReference type="Proteomes" id="UP000809243"/>
    </source>
</evidence>
<protein>
    <submittedName>
        <fullName evidence="1">Type II toxin-antitoxin system HicB family antitoxin</fullName>
    </submittedName>
</protein>
<dbReference type="EMBL" id="JAFGDB010000075">
    <property type="protein sequence ID" value="MBN2067694.1"/>
    <property type="molecule type" value="Genomic_DNA"/>
</dbReference>
<evidence type="ECO:0000313" key="1">
    <source>
        <dbReference type="EMBL" id="MBN2067694.1"/>
    </source>
</evidence>